<evidence type="ECO:0000313" key="2">
    <source>
        <dbReference type="EMBL" id="SEM74243.1"/>
    </source>
</evidence>
<proteinExistence type="predicted"/>
<dbReference type="RefSeq" id="WP_162840841.1">
    <property type="nucleotide sequence ID" value="NZ_FOCG01000001.1"/>
</dbReference>
<dbReference type="STRING" id="474960.SAMN05216180_1544"/>
<gene>
    <name evidence="2" type="ORF">SAMN05216180_1544</name>
</gene>
<protein>
    <recommendedName>
        <fullName evidence="1">DUF6385 domain-containing protein</fullName>
    </recommendedName>
</protein>
<dbReference type="Pfam" id="PF19912">
    <property type="entry name" value="DUF6385"/>
    <property type="match status" value="1"/>
</dbReference>
<evidence type="ECO:0000313" key="3">
    <source>
        <dbReference type="Proteomes" id="UP000199158"/>
    </source>
</evidence>
<feature type="non-terminal residue" evidence="2">
    <location>
        <position position="1"/>
    </location>
</feature>
<sequence length="135" mass="14166">ANTSLTVGGTVTVGNSVTIANSSLNMTVIGNNFTSDSAPLTNVQGTDVIFADKNISTLRTATMFINNTGTAPITVSLQLSPDGTFYMNDPSHDNVVVPNGEGAYIVIDTFAQYAQLQYNLGTTIASFIAYFNGQA</sequence>
<evidence type="ECO:0000259" key="1">
    <source>
        <dbReference type="Pfam" id="PF19912"/>
    </source>
</evidence>
<dbReference type="InterPro" id="IPR045965">
    <property type="entry name" value="DUF6385"/>
</dbReference>
<name>A0A1H8AUL8_9FIRM</name>
<feature type="domain" description="DUF6385" evidence="1">
    <location>
        <begin position="54"/>
        <end position="134"/>
    </location>
</feature>
<dbReference type="Proteomes" id="UP000199158">
    <property type="component" value="Unassembled WGS sequence"/>
</dbReference>
<dbReference type="EMBL" id="FOCG01000001">
    <property type="protein sequence ID" value="SEM74243.1"/>
    <property type="molecule type" value="Genomic_DNA"/>
</dbReference>
<organism evidence="2 3">
    <name type="scientific">Hydrogenoanaerobacterium saccharovorans</name>
    <dbReference type="NCBI Taxonomy" id="474960"/>
    <lineage>
        <taxon>Bacteria</taxon>
        <taxon>Bacillati</taxon>
        <taxon>Bacillota</taxon>
        <taxon>Clostridia</taxon>
        <taxon>Eubacteriales</taxon>
        <taxon>Oscillospiraceae</taxon>
        <taxon>Hydrogenoanaerobacterium</taxon>
    </lineage>
</organism>
<keyword evidence="3" id="KW-1185">Reference proteome</keyword>
<accession>A0A1H8AUL8</accession>
<reference evidence="2 3" key="1">
    <citation type="submission" date="2016-10" db="EMBL/GenBank/DDBJ databases">
        <authorList>
            <person name="de Groot N.N."/>
        </authorList>
    </citation>
    <scope>NUCLEOTIDE SEQUENCE [LARGE SCALE GENOMIC DNA]</scope>
    <source>
        <strain evidence="2 3">CGMCC 1.5070</strain>
    </source>
</reference>
<dbReference type="AlphaFoldDB" id="A0A1H8AUL8"/>